<dbReference type="HAMAP" id="MF_01006">
    <property type="entry name" value="Undec_diphosphatase"/>
    <property type="match status" value="1"/>
</dbReference>
<evidence type="ECO:0000256" key="5">
    <source>
        <dbReference type="ARBA" id="ARBA00022475"/>
    </source>
</evidence>
<evidence type="ECO:0000256" key="7">
    <source>
        <dbReference type="ARBA" id="ARBA00022801"/>
    </source>
</evidence>
<dbReference type="PANTHER" id="PTHR30622">
    <property type="entry name" value="UNDECAPRENYL-DIPHOSPHATASE"/>
    <property type="match status" value="1"/>
</dbReference>
<dbReference type="GO" id="GO:0008360">
    <property type="term" value="P:regulation of cell shape"/>
    <property type="evidence" value="ECO:0007669"/>
    <property type="project" value="UniProtKB-KW"/>
</dbReference>
<gene>
    <name evidence="14" type="primary">uppP</name>
    <name evidence="15" type="ORF">G293_03430</name>
</gene>
<accession>A0A0G3I352</accession>
<evidence type="ECO:0000313" key="15">
    <source>
        <dbReference type="EMBL" id="AKK20314.1"/>
    </source>
</evidence>
<evidence type="ECO:0000256" key="9">
    <source>
        <dbReference type="ARBA" id="ARBA00023136"/>
    </source>
</evidence>
<dbReference type="InterPro" id="IPR003824">
    <property type="entry name" value="UppP"/>
</dbReference>
<organism evidence="15 16">
    <name type="scientific">Candidatus Liberibacter africanus PTSAPSY</name>
    <dbReference type="NCBI Taxonomy" id="1277257"/>
    <lineage>
        <taxon>Bacteria</taxon>
        <taxon>Pseudomonadati</taxon>
        <taxon>Pseudomonadota</taxon>
        <taxon>Alphaproteobacteria</taxon>
        <taxon>Hyphomicrobiales</taxon>
        <taxon>Rhizobiaceae</taxon>
        <taxon>Liberibacter</taxon>
    </lineage>
</organism>
<comment type="function">
    <text evidence="14">Catalyzes the dephosphorylation of undecaprenyl diphosphate (UPP). Confers resistance to bacitracin.</text>
</comment>
<sequence length="266" mass="29530">MMLRYSIIIALILGIVEGMTEFMPVSSTAHLLLVSRLLGVDLSVLTVLVQLGAVSALLYVYFNRIVSIFFFFPFSAATRYFSLTLFFGFFPAAVVGFFAYNFIKSILFKETIIAYVALIIGGVILLLVDRLKFQSKYFCIEKYPILLSIKIGLFQCIAMIPGVSRSGATIVGALILGADKRSAAEFSFFIAIPTIIGACALDFYKNYSIIVNDMGTEIIIGCISSFITSLIVIRYSLRFIAKKGYTPFALWRILIGFIGLSVEIFF</sequence>
<keyword evidence="14" id="KW-0961">Cell wall biogenesis/degradation</keyword>
<keyword evidence="7 14" id="KW-0378">Hydrolase</keyword>
<evidence type="ECO:0000256" key="4">
    <source>
        <dbReference type="ARBA" id="ARBA00021581"/>
    </source>
</evidence>
<evidence type="ECO:0000256" key="14">
    <source>
        <dbReference type="HAMAP-Rule" id="MF_01006"/>
    </source>
</evidence>
<dbReference type="GO" id="GO:0046677">
    <property type="term" value="P:response to antibiotic"/>
    <property type="evidence" value="ECO:0007669"/>
    <property type="project" value="UniProtKB-UniRule"/>
</dbReference>
<feature type="transmembrane region" description="Helical" evidence="14">
    <location>
        <begin position="112"/>
        <end position="131"/>
    </location>
</feature>
<evidence type="ECO:0000256" key="1">
    <source>
        <dbReference type="ARBA" id="ARBA00004651"/>
    </source>
</evidence>
<dbReference type="EMBL" id="CP004021">
    <property type="protein sequence ID" value="AKK20314.1"/>
    <property type="molecule type" value="Genomic_DNA"/>
</dbReference>
<evidence type="ECO:0000256" key="11">
    <source>
        <dbReference type="ARBA" id="ARBA00032707"/>
    </source>
</evidence>
<name>A0A0G3I352_LIBAF</name>
<keyword evidence="8 14" id="KW-1133">Transmembrane helix</keyword>
<evidence type="ECO:0000256" key="12">
    <source>
        <dbReference type="ARBA" id="ARBA00032932"/>
    </source>
</evidence>
<dbReference type="STRING" id="1277257.G293_03430"/>
<dbReference type="PANTHER" id="PTHR30622:SF3">
    <property type="entry name" value="UNDECAPRENYL-DIPHOSPHATASE"/>
    <property type="match status" value="1"/>
</dbReference>
<keyword evidence="10 14" id="KW-0046">Antibiotic resistance</keyword>
<dbReference type="PATRIC" id="fig|1277257.4.peg.737"/>
<reference evidence="15 16" key="1">
    <citation type="journal article" date="2015" name="Genome Announc.">
        <title>Complete Genome Sequence of 'Candidatus Liberibacter africanus,' a Bacterium Associated with Citrus Huanglongbing.</title>
        <authorList>
            <person name="Lin H."/>
            <person name="Pietersen G."/>
            <person name="Han C."/>
            <person name="Read D.A."/>
            <person name="Lou B."/>
            <person name="Gupta G."/>
            <person name="Civerolo E.L."/>
        </authorList>
    </citation>
    <scope>NUCLEOTIDE SEQUENCE [LARGE SCALE GENOMIC DNA]</scope>
    <source>
        <strain evidence="15 16">PTSAPSY</strain>
    </source>
</reference>
<evidence type="ECO:0000256" key="10">
    <source>
        <dbReference type="ARBA" id="ARBA00023251"/>
    </source>
</evidence>
<dbReference type="KEGG" id="lau:G293_03430"/>
<feature type="transmembrane region" description="Helical" evidence="14">
    <location>
        <begin position="42"/>
        <end position="62"/>
    </location>
</feature>
<comment type="miscellaneous">
    <text evidence="14">Bacitracin is thought to be involved in the inhibition of peptidoglycan synthesis by sequestering undecaprenyl diphosphate, thereby reducing the pool of lipid carrier available.</text>
</comment>
<keyword evidence="14" id="KW-0573">Peptidoglycan synthesis</keyword>
<evidence type="ECO:0000256" key="2">
    <source>
        <dbReference type="ARBA" id="ARBA00010621"/>
    </source>
</evidence>
<evidence type="ECO:0000256" key="3">
    <source>
        <dbReference type="ARBA" id="ARBA00012374"/>
    </source>
</evidence>
<feature type="transmembrane region" description="Helical" evidence="14">
    <location>
        <begin position="183"/>
        <end position="204"/>
    </location>
</feature>
<dbReference type="AlphaFoldDB" id="A0A0G3I352"/>
<proteinExistence type="inferred from homology"/>
<dbReference type="GO" id="GO:0009252">
    <property type="term" value="P:peptidoglycan biosynthetic process"/>
    <property type="evidence" value="ECO:0007669"/>
    <property type="project" value="UniProtKB-KW"/>
</dbReference>
<evidence type="ECO:0000313" key="16">
    <source>
        <dbReference type="Proteomes" id="UP000035503"/>
    </source>
</evidence>
<evidence type="ECO:0000256" key="13">
    <source>
        <dbReference type="ARBA" id="ARBA00047594"/>
    </source>
</evidence>
<dbReference type="GO" id="GO:0071555">
    <property type="term" value="P:cell wall organization"/>
    <property type="evidence" value="ECO:0007669"/>
    <property type="project" value="UniProtKB-KW"/>
</dbReference>
<comment type="subcellular location">
    <subcellularLocation>
        <location evidence="1 14">Cell membrane</location>
        <topology evidence="1 14">Multi-pass membrane protein</topology>
    </subcellularLocation>
</comment>
<keyword evidence="6 14" id="KW-0812">Transmembrane</keyword>
<keyword evidence="14" id="KW-0133">Cell shape</keyword>
<feature type="transmembrane region" description="Helical" evidence="14">
    <location>
        <begin position="249"/>
        <end position="265"/>
    </location>
</feature>
<comment type="similarity">
    <text evidence="2 14">Belongs to the UppP family.</text>
</comment>
<keyword evidence="5 14" id="KW-1003">Cell membrane</keyword>
<dbReference type="Pfam" id="PF02673">
    <property type="entry name" value="BacA"/>
    <property type="match status" value="1"/>
</dbReference>
<dbReference type="GO" id="GO:0005886">
    <property type="term" value="C:plasma membrane"/>
    <property type="evidence" value="ECO:0007669"/>
    <property type="project" value="UniProtKB-SubCell"/>
</dbReference>
<feature type="transmembrane region" description="Helical" evidence="14">
    <location>
        <begin position="216"/>
        <end position="237"/>
    </location>
</feature>
<keyword evidence="9 14" id="KW-0472">Membrane</keyword>
<dbReference type="EC" id="3.6.1.27" evidence="3 14"/>
<feature type="transmembrane region" description="Helical" evidence="14">
    <location>
        <begin position="83"/>
        <end position="100"/>
    </location>
</feature>
<dbReference type="GO" id="GO:0050380">
    <property type="term" value="F:undecaprenyl-diphosphatase activity"/>
    <property type="evidence" value="ECO:0007669"/>
    <property type="project" value="UniProtKB-UniRule"/>
</dbReference>
<protein>
    <recommendedName>
        <fullName evidence="4 14">Undecaprenyl-diphosphatase</fullName>
        <ecNumber evidence="3 14">3.6.1.27</ecNumber>
    </recommendedName>
    <alternativeName>
        <fullName evidence="12 14">Bacitracin resistance protein</fullName>
    </alternativeName>
    <alternativeName>
        <fullName evidence="11 14">Undecaprenyl pyrophosphate phosphatase</fullName>
    </alternativeName>
</protein>
<dbReference type="Proteomes" id="UP000035503">
    <property type="component" value="Chromosome"/>
</dbReference>
<evidence type="ECO:0000256" key="6">
    <source>
        <dbReference type="ARBA" id="ARBA00022692"/>
    </source>
</evidence>
<comment type="catalytic activity">
    <reaction evidence="13 14">
        <text>di-trans,octa-cis-undecaprenyl diphosphate + H2O = di-trans,octa-cis-undecaprenyl phosphate + phosphate + H(+)</text>
        <dbReference type="Rhea" id="RHEA:28094"/>
        <dbReference type="ChEBI" id="CHEBI:15377"/>
        <dbReference type="ChEBI" id="CHEBI:15378"/>
        <dbReference type="ChEBI" id="CHEBI:43474"/>
        <dbReference type="ChEBI" id="CHEBI:58405"/>
        <dbReference type="ChEBI" id="CHEBI:60392"/>
        <dbReference type="EC" id="3.6.1.27"/>
    </reaction>
</comment>
<dbReference type="NCBIfam" id="NF001389">
    <property type="entry name" value="PRK00281.1-2"/>
    <property type="match status" value="1"/>
</dbReference>
<evidence type="ECO:0000256" key="8">
    <source>
        <dbReference type="ARBA" id="ARBA00022989"/>
    </source>
</evidence>
<keyword evidence="16" id="KW-1185">Reference proteome</keyword>